<evidence type="ECO:0000259" key="1">
    <source>
        <dbReference type="Pfam" id="PF13400"/>
    </source>
</evidence>
<dbReference type="InterPro" id="IPR028087">
    <property type="entry name" value="Tad_N"/>
</dbReference>
<dbReference type="PATRIC" id="fig|345309.4.peg.73"/>
<name>A0A0F3L253_9GAMM</name>
<reference evidence="2 3" key="1">
    <citation type="submission" date="2015-03" db="EMBL/GenBank/DDBJ databases">
        <title>Draft genome sequence of Luteibacter yeojuensis strain SU11.</title>
        <authorList>
            <person name="Sulaiman J."/>
            <person name="Priya K."/>
            <person name="Chan K.-G."/>
        </authorList>
    </citation>
    <scope>NUCLEOTIDE SEQUENCE [LARGE SCALE GENOMIC DNA]</scope>
    <source>
        <strain evidence="2 3">SU11</strain>
    </source>
</reference>
<accession>A0A0F3L253</accession>
<dbReference type="AlphaFoldDB" id="A0A0F3L253"/>
<sequence>MLVFCVGVLVLFNTGQVVNKKVQLNNTADAAAYSAAVQQARAYNMVAYLNRAQVANEVAIAQMVSLHSYMNYVITGARNSADTIQVIGIVADLTIVGAEVGAALQEAVTALNEVKDVLEGVRDAMQGGFTGLITLLSGANVAYSGASEFLLLEQKAEIPIVVNSVIKANTKGTGTSNDKEASLSAKSLVLLESQMLTAQSFVKRYRVPNTSSTGVRTTADADRFKNVVMEARDGFSKDRSHDLFFLKRKGGTDMEGYNRWVGADVLSLDFSLGLLPGVQAPLAWGGAAAIKNGMTTRFSSLVQPKRPWKAPYPSDHATHAAYGGAIDDSISGWKAKEEPATPNASAAILRGYNGLQSYDDVNNDKTKQYASRTYDNDSVDLHVGPYFTVLVEQKMADVDTSDHTRMGGPHDGSFVDISAPDKAQNDKMTALASAQVFFSRPRELFPRTSDNDYRELGSLFSPYWQARLVDTPATARAEVFGADMIP</sequence>
<dbReference type="EMBL" id="JZRB01000001">
    <property type="protein sequence ID" value="KJV37307.1"/>
    <property type="molecule type" value="Genomic_DNA"/>
</dbReference>
<proteinExistence type="predicted"/>
<comment type="caution">
    <text evidence="2">The sequence shown here is derived from an EMBL/GenBank/DDBJ whole genome shotgun (WGS) entry which is preliminary data.</text>
</comment>
<evidence type="ECO:0000313" key="3">
    <source>
        <dbReference type="Proteomes" id="UP000033651"/>
    </source>
</evidence>
<protein>
    <recommendedName>
        <fullName evidence="1">Putative Flp pilus-assembly TadG-like N-terminal domain-containing protein</fullName>
    </recommendedName>
</protein>
<dbReference type="Proteomes" id="UP000033651">
    <property type="component" value="Unassembled WGS sequence"/>
</dbReference>
<organism evidence="2 3">
    <name type="scientific">Luteibacter yeojuensis</name>
    <dbReference type="NCBI Taxonomy" id="345309"/>
    <lineage>
        <taxon>Bacteria</taxon>
        <taxon>Pseudomonadati</taxon>
        <taxon>Pseudomonadota</taxon>
        <taxon>Gammaproteobacteria</taxon>
        <taxon>Lysobacterales</taxon>
        <taxon>Rhodanobacteraceae</taxon>
        <taxon>Luteibacter</taxon>
    </lineage>
</organism>
<feature type="domain" description="Putative Flp pilus-assembly TadG-like N-terminal" evidence="1">
    <location>
        <begin position="2"/>
        <end position="37"/>
    </location>
</feature>
<gene>
    <name evidence="2" type="ORF">VI08_00355</name>
</gene>
<keyword evidence="3" id="KW-1185">Reference proteome</keyword>
<dbReference type="Pfam" id="PF13400">
    <property type="entry name" value="Tad"/>
    <property type="match status" value="1"/>
</dbReference>
<evidence type="ECO:0000313" key="2">
    <source>
        <dbReference type="EMBL" id="KJV37307.1"/>
    </source>
</evidence>